<dbReference type="EMBL" id="LAZR01000935">
    <property type="protein sequence ID" value="KKN54263.1"/>
    <property type="molecule type" value="Genomic_DNA"/>
</dbReference>
<name>A0A0F9UL25_9ZZZZ</name>
<sequence length="218" mass="22853">MRNFLLSTVLIIVPVVVFAAGYAVLTPATPTSQAASSPPAAPLGDMAAFVAITSDVQKSASQNDLSNAQARITDLETAWDEKAKALRQADANAWGNVDEAIDNALSAIRTKTPDPSKVGQTLAVLQEKLANPSGPDSVQTGGMQITVAGIATTDANGRALPCEVMLDQFRSARTAAHILPANVDRVDTLEVKGTERCNADDDTRADDFFAQGIALMSN</sequence>
<evidence type="ECO:0000313" key="1">
    <source>
        <dbReference type="EMBL" id="KKN54263.1"/>
    </source>
</evidence>
<proteinExistence type="predicted"/>
<protein>
    <submittedName>
        <fullName evidence="1">Uncharacterized protein</fullName>
    </submittedName>
</protein>
<organism evidence="1">
    <name type="scientific">marine sediment metagenome</name>
    <dbReference type="NCBI Taxonomy" id="412755"/>
    <lineage>
        <taxon>unclassified sequences</taxon>
        <taxon>metagenomes</taxon>
        <taxon>ecological metagenomes</taxon>
    </lineage>
</organism>
<gene>
    <name evidence="1" type="ORF">LCGC14_0594010</name>
</gene>
<reference evidence="1" key="1">
    <citation type="journal article" date="2015" name="Nature">
        <title>Complex archaea that bridge the gap between prokaryotes and eukaryotes.</title>
        <authorList>
            <person name="Spang A."/>
            <person name="Saw J.H."/>
            <person name="Jorgensen S.L."/>
            <person name="Zaremba-Niedzwiedzka K."/>
            <person name="Martijn J."/>
            <person name="Lind A.E."/>
            <person name="van Eijk R."/>
            <person name="Schleper C."/>
            <person name="Guy L."/>
            <person name="Ettema T.J."/>
        </authorList>
    </citation>
    <scope>NUCLEOTIDE SEQUENCE</scope>
</reference>
<accession>A0A0F9UL25</accession>
<comment type="caution">
    <text evidence="1">The sequence shown here is derived from an EMBL/GenBank/DDBJ whole genome shotgun (WGS) entry which is preliminary data.</text>
</comment>
<dbReference type="AlphaFoldDB" id="A0A0F9UL25"/>